<evidence type="ECO:0000313" key="3">
    <source>
        <dbReference type="Proteomes" id="UP001203284"/>
    </source>
</evidence>
<dbReference type="PROSITE" id="PS50125">
    <property type="entry name" value="GUANYLATE_CYCLASE_2"/>
    <property type="match status" value="2"/>
</dbReference>
<evidence type="ECO:0000259" key="1">
    <source>
        <dbReference type="PROSITE" id="PS50125"/>
    </source>
</evidence>
<reference evidence="2 3" key="1">
    <citation type="submission" date="2022-04" db="EMBL/GenBank/DDBJ databases">
        <authorList>
            <person name="Grouzdev D.S."/>
            <person name="Pantiukh K.S."/>
            <person name="Krutkina M.S."/>
        </authorList>
    </citation>
    <scope>NUCLEOTIDE SEQUENCE [LARGE SCALE GENOMIC DNA]</scope>
    <source>
        <strain evidence="2 3">6x-1</strain>
    </source>
</reference>
<feature type="domain" description="Guanylate cyclase" evidence="1">
    <location>
        <begin position="49"/>
        <end position="188"/>
    </location>
</feature>
<dbReference type="Gene3D" id="3.30.70.1230">
    <property type="entry name" value="Nucleotide cyclase"/>
    <property type="match status" value="2"/>
</dbReference>
<sequence length="512" mass="55978">MAHTWKHDRAKSSIDKRIEDVRTVSVVDWTRDKSLEDIPTNKAYRMDAVHLYVDIPNLRELLDSTAVEGPTCHKRTLRFLNLHYRAVERILSGAEARRVDFHNQRLHAVVSKPYGSDSEADRVRKAVAVAQLISDVLAETGDDDEQIPNADVRIGIDTGLALAVNNGRNGYREPLFLGSPANKAAKLASNGTTLGIFLSNSARRAIGLEELDEDDVPKTPLTEEEISACQEAADLDVDKDSIVDAWRKDNEKSPIGTFEFSRSTPPLRDLEITSLSPANSRRMDTVSVYADVDNFTAYVDAHIEDDEQAKDVVRCLHVIRAELDRVLTADFGGRRIRFIGDCIHGHILEGTAHQTYDEETVSTATLCAGALRSSFDLALERLQANGIDTDDLGLAIGFEFGPTAITRLGMRGDKVRCSVGRAVLGSEDEQRRCTGSQTAIGDAAYGVASDAVRELFGKAKIVPDLTYDTAVSALSEDGDKVAKAAVAEAYALSSPALARAAEEPFRPHCTKD</sequence>
<dbReference type="SUPFAM" id="SSF55073">
    <property type="entry name" value="Nucleotide cyclase"/>
    <property type="match status" value="2"/>
</dbReference>
<dbReference type="InterPro" id="IPR029787">
    <property type="entry name" value="Nucleotide_cyclase"/>
</dbReference>
<comment type="caution">
    <text evidence="2">The sequence shown here is derived from an EMBL/GenBank/DDBJ whole genome shotgun (WGS) entry which is preliminary data.</text>
</comment>
<dbReference type="RefSeq" id="WP_247025745.1">
    <property type="nucleotide sequence ID" value="NZ_JALKCH010000001.1"/>
</dbReference>
<dbReference type="Proteomes" id="UP001203284">
    <property type="component" value="Unassembled WGS sequence"/>
</dbReference>
<dbReference type="EMBL" id="JALKCH010000001">
    <property type="protein sequence ID" value="MCK0195462.1"/>
    <property type="molecule type" value="Genomic_DNA"/>
</dbReference>
<evidence type="ECO:0000313" key="2">
    <source>
        <dbReference type="EMBL" id="MCK0195462.1"/>
    </source>
</evidence>
<name>A0ABT0D696_9HYPH</name>
<organism evidence="2 3">
    <name type="scientific">Ancylobacter crimeensis</name>
    <dbReference type="NCBI Taxonomy" id="2579147"/>
    <lineage>
        <taxon>Bacteria</taxon>
        <taxon>Pseudomonadati</taxon>
        <taxon>Pseudomonadota</taxon>
        <taxon>Alphaproteobacteria</taxon>
        <taxon>Hyphomicrobiales</taxon>
        <taxon>Xanthobacteraceae</taxon>
        <taxon>Ancylobacter</taxon>
    </lineage>
</organism>
<feature type="domain" description="Guanylate cyclase" evidence="1">
    <location>
        <begin position="286"/>
        <end position="343"/>
    </location>
</feature>
<proteinExistence type="predicted"/>
<keyword evidence="3" id="KW-1185">Reference proteome</keyword>
<protein>
    <submittedName>
        <fullName evidence="2">Transcriptional regulator</fullName>
    </submittedName>
</protein>
<accession>A0ABT0D696</accession>
<dbReference type="InterPro" id="IPR001054">
    <property type="entry name" value="A/G_cyclase"/>
</dbReference>
<gene>
    <name evidence="2" type="ORF">MWN34_00890</name>
</gene>